<keyword evidence="3" id="KW-1185">Reference proteome</keyword>
<feature type="compositionally biased region" description="Polar residues" evidence="1">
    <location>
        <begin position="75"/>
        <end position="104"/>
    </location>
</feature>
<name>A0A4D9D9M1_9STRA</name>
<protein>
    <submittedName>
        <fullName evidence="2">Uncharacterized protein</fullName>
    </submittedName>
</protein>
<dbReference type="EMBL" id="SDOX01000002">
    <property type="protein sequence ID" value="TFJ88006.1"/>
    <property type="molecule type" value="Genomic_DNA"/>
</dbReference>
<reference evidence="2 3" key="1">
    <citation type="submission" date="2019-01" db="EMBL/GenBank/DDBJ databases">
        <title>Nuclear Genome Assembly of the Microalgal Biofuel strain Nannochloropsis salina CCMP1776.</title>
        <authorList>
            <person name="Hovde B."/>
        </authorList>
    </citation>
    <scope>NUCLEOTIDE SEQUENCE [LARGE SCALE GENOMIC DNA]</scope>
    <source>
        <strain evidence="2 3">CCMP1776</strain>
    </source>
</reference>
<feature type="compositionally biased region" description="Basic residues" evidence="1">
    <location>
        <begin position="1"/>
        <end position="17"/>
    </location>
</feature>
<feature type="region of interest" description="Disordered" evidence="1">
    <location>
        <begin position="355"/>
        <end position="440"/>
    </location>
</feature>
<feature type="region of interest" description="Disordered" evidence="1">
    <location>
        <begin position="559"/>
        <end position="585"/>
    </location>
</feature>
<dbReference type="AlphaFoldDB" id="A0A4D9D9M1"/>
<feature type="compositionally biased region" description="Basic residues" evidence="1">
    <location>
        <begin position="393"/>
        <end position="406"/>
    </location>
</feature>
<feature type="compositionally biased region" description="Low complexity" evidence="1">
    <location>
        <begin position="60"/>
        <end position="74"/>
    </location>
</feature>
<feature type="region of interest" description="Disordered" evidence="1">
    <location>
        <begin position="609"/>
        <end position="631"/>
    </location>
</feature>
<proteinExistence type="predicted"/>
<feature type="compositionally biased region" description="Basic residues" evidence="1">
    <location>
        <begin position="682"/>
        <end position="692"/>
    </location>
</feature>
<evidence type="ECO:0000313" key="3">
    <source>
        <dbReference type="Proteomes" id="UP000355283"/>
    </source>
</evidence>
<accession>A0A4D9D9M1</accession>
<evidence type="ECO:0000313" key="2">
    <source>
        <dbReference type="EMBL" id="TFJ88006.1"/>
    </source>
</evidence>
<gene>
    <name evidence="2" type="ORF">NSK_000360</name>
</gene>
<comment type="caution">
    <text evidence="2">The sequence shown here is derived from an EMBL/GenBank/DDBJ whole genome shotgun (WGS) entry which is preliminary data.</text>
</comment>
<feature type="compositionally biased region" description="Low complexity" evidence="1">
    <location>
        <begin position="242"/>
        <end position="255"/>
    </location>
</feature>
<feature type="compositionally biased region" description="Basic and acidic residues" evidence="1">
    <location>
        <begin position="407"/>
        <end position="416"/>
    </location>
</feature>
<feature type="region of interest" description="Disordered" evidence="1">
    <location>
        <begin position="239"/>
        <end position="312"/>
    </location>
</feature>
<feature type="region of interest" description="Disordered" evidence="1">
    <location>
        <begin position="1"/>
        <end position="125"/>
    </location>
</feature>
<feature type="compositionally biased region" description="Low complexity" evidence="1">
    <location>
        <begin position="111"/>
        <end position="125"/>
    </location>
</feature>
<evidence type="ECO:0000256" key="1">
    <source>
        <dbReference type="SAM" id="MobiDB-lite"/>
    </source>
</evidence>
<feature type="compositionally biased region" description="Pro residues" evidence="1">
    <location>
        <begin position="610"/>
        <end position="624"/>
    </location>
</feature>
<dbReference type="Proteomes" id="UP000355283">
    <property type="component" value="Unassembled WGS sequence"/>
</dbReference>
<dbReference type="OrthoDB" id="10416750at2759"/>
<sequence length="751" mass="80109">MLNRRQAFRRCKIRRRRVPGETNRGIGYSAPKLDSEQSPSSCASIDGGSPCRESESSHCSNLSDGSNNDSNSSGCTSPGFDSTCSPPLSPSWTEASEGTDSCESATMLGTPLSSPSSHPSSPTSSPWSAAFLEYQSRLPPEYYEEHAAAAAREWPVSRLRYGKPKRELWSSSPPPPPPRKSLQERLAFLGWGHRPVSAQRRKEKSTPWWHVLSFPTFPSPLSLWSSPAFFADPPSHDFRAQSLSSSTTTTLSTSSHPSGPDEFAQKHPRHLPSPSLPSTFSSDAWRSGAVTGAGGTGAKLPKPSEKAFPPTPSTPYAAAAPAVPPASFVSISIAPASAACDGALARSIAMPASSTPEAQAALGGTESRQVGGAGREEEGNKENAGYTQEGTPRRRKGKKQRKRNRGKKGENQKETGGKAAGTETLPPPPSPARDTGAPPSTARAALLSLPVATADGPVPSPTPLTVRARPRAVPRVHFSEVERVVLIPALGDMDAGTKDALFWGLMDYVAFKDRTLRLMGLGKKNFMELDAIELVWEAEDRGEELTLAEAEGMLEAARAVEERKEVKEEGEDETEGSQAQDTAEKAVDTGLVAPLPIAGVEAEAGALEPPLIPRPATPSPPPVAPASTTDLPPEVLEGVLRRSASASSEDVGTALLLHDTLVDPPSFPPSIGSYLSHENPSHLRHRQRHRRYSSLCSSPAEGRKARYGSGEGREEGGEDGKEEALRAREREAALVMWLDLAVSSLGGRRKE</sequence>
<feature type="compositionally biased region" description="Basic and acidic residues" evidence="1">
    <location>
        <begin position="711"/>
        <end position="726"/>
    </location>
</feature>
<organism evidence="2 3">
    <name type="scientific">Nannochloropsis salina CCMP1776</name>
    <dbReference type="NCBI Taxonomy" id="1027361"/>
    <lineage>
        <taxon>Eukaryota</taxon>
        <taxon>Sar</taxon>
        <taxon>Stramenopiles</taxon>
        <taxon>Ochrophyta</taxon>
        <taxon>Eustigmatophyceae</taxon>
        <taxon>Eustigmatales</taxon>
        <taxon>Monodopsidaceae</taxon>
        <taxon>Microchloropsis</taxon>
        <taxon>Microchloropsis salina</taxon>
    </lineage>
</organism>
<feature type="region of interest" description="Disordered" evidence="1">
    <location>
        <begin position="678"/>
        <end position="726"/>
    </location>
</feature>